<gene>
    <name evidence="3" type="ORF">UFOPK2683_00020</name>
    <name evidence="4" type="ORF">UFOPK3605_01323</name>
    <name evidence="5" type="ORF">UFOPK3897_00652</name>
    <name evidence="6" type="ORF">UFOPK4121_00417</name>
</gene>
<dbReference type="PROSITE" id="PS51202">
    <property type="entry name" value="RCK_C"/>
    <property type="match status" value="2"/>
</dbReference>
<feature type="coiled-coil region" evidence="1">
    <location>
        <begin position="236"/>
        <end position="263"/>
    </location>
</feature>
<evidence type="ECO:0000313" key="6">
    <source>
        <dbReference type="EMBL" id="CAB5017001.1"/>
    </source>
</evidence>
<dbReference type="EMBL" id="CAFBPQ010000007">
    <property type="protein sequence ID" value="CAB5017001.1"/>
    <property type="molecule type" value="Genomic_DNA"/>
</dbReference>
<dbReference type="PANTHER" id="PTHR30445:SF8">
    <property type="entry name" value="K(+)_H(+) ANTIPORTER SUBUNIT KHTT"/>
    <property type="match status" value="1"/>
</dbReference>
<dbReference type="InterPro" id="IPR006037">
    <property type="entry name" value="RCK_C"/>
</dbReference>
<dbReference type="SUPFAM" id="SSF109755">
    <property type="entry name" value="PhoU-like"/>
    <property type="match status" value="2"/>
</dbReference>
<dbReference type="EMBL" id="CAFBOF010000009">
    <property type="protein sequence ID" value="CAB4973502.1"/>
    <property type="molecule type" value="Genomic_DNA"/>
</dbReference>
<accession>A0A6J7M1Q5</accession>
<keyword evidence="1" id="KW-0175">Coiled coil</keyword>
<evidence type="ECO:0000313" key="4">
    <source>
        <dbReference type="EMBL" id="CAB4914315.1"/>
    </source>
</evidence>
<dbReference type="PANTHER" id="PTHR30445">
    <property type="entry name" value="K(+)_H(+) ANTIPORTER SUBUNIT KHTT"/>
    <property type="match status" value="1"/>
</dbReference>
<dbReference type="EMBL" id="CAFBMM010000084">
    <property type="protein sequence ID" value="CAB4914315.1"/>
    <property type="molecule type" value="Genomic_DNA"/>
</dbReference>
<sequence>MEERSPRNLKAMLSESKDISELMVDLAYAALFFSDEHMASEVAELEEQLSGLVHEMREVCVLAARSPRDAEQMSSVLHVISAIERMASAAVGISGIVTHRLGIPSALVADLAAAEEVSHRVRVREESAISQRPLSEVELPTKVGMRIVAIRRAKDWIIDPDGDEILLPDDVLILRGPPAGIPELRQLAAAPVWQPVGQVESPALTDLDRAVDVLVEMKNVSEVAIGLAYSALLFNDQSLAAEVSHLEDRLDEMRERLEVWVLRSAADQPDPSPLRGLLHLGFAAEELGDAAQQMVWLVENQEEMHPILSLALGESDEVIARIPVAPESELAGTTIAAEQLEMETGFYLLAIRRSGRYLYRPRGQILICADDELIASGPDEGQALLAERCGYLLSTDEDTGEIELVLSAS</sequence>
<proteinExistence type="predicted"/>
<reference evidence="5" key="1">
    <citation type="submission" date="2020-05" db="EMBL/GenBank/DDBJ databases">
        <authorList>
            <person name="Chiriac C."/>
            <person name="Salcher M."/>
            <person name="Ghai R."/>
            <person name="Kavagutti S V."/>
        </authorList>
    </citation>
    <scope>NUCLEOTIDE SEQUENCE</scope>
</reference>
<organism evidence="5">
    <name type="scientific">freshwater metagenome</name>
    <dbReference type="NCBI Taxonomy" id="449393"/>
    <lineage>
        <taxon>unclassified sequences</taxon>
        <taxon>metagenomes</taxon>
        <taxon>ecological metagenomes</taxon>
    </lineage>
</organism>
<evidence type="ECO:0000313" key="3">
    <source>
        <dbReference type="EMBL" id="CAB4711531.1"/>
    </source>
</evidence>
<dbReference type="GO" id="GO:0008324">
    <property type="term" value="F:monoatomic cation transmembrane transporter activity"/>
    <property type="evidence" value="ECO:0007669"/>
    <property type="project" value="InterPro"/>
</dbReference>
<dbReference type="Pfam" id="PF01895">
    <property type="entry name" value="PhoU"/>
    <property type="match status" value="2"/>
</dbReference>
<evidence type="ECO:0000256" key="1">
    <source>
        <dbReference type="SAM" id="Coils"/>
    </source>
</evidence>
<dbReference type="GO" id="GO:0006813">
    <property type="term" value="P:potassium ion transport"/>
    <property type="evidence" value="ECO:0007669"/>
    <property type="project" value="InterPro"/>
</dbReference>
<dbReference type="Pfam" id="PF02080">
    <property type="entry name" value="TrkA_C"/>
    <property type="match status" value="2"/>
</dbReference>
<name>A0A6J7M1Q5_9ZZZZ</name>
<dbReference type="Gene3D" id="1.20.58.220">
    <property type="entry name" value="Phosphate transport system protein phou homolog 2, domain 2"/>
    <property type="match status" value="2"/>
</dbReference>
<dbReference type="InterPro" id="IPR036721">
    <property type="entry name" value="RCK_C_sf"/>
</dbReference>
<dbReference type="InterPro" id="IPR038078">
    <property type="entry name" value="PhoU-like_sf"/>
</dbReference>
<protein>
    <submittedName>
        <fullName evidence="5">Unannotated protein</fullName>
    </submittedName>
</protein>
<dbReference type="InterPro" id="IPR050144">
    <property type="entry name" value="AAE_transporter"/>
</dbReference>
<dbReference type="Gene3D" id="3.30.70.1450">
    <property type="entry name" value="Regulator of K+ conductance, C-terminal domain"/>
    <property type="match status" value="2"/>
</dbReference>
<dbReference type="AlphaFoldDB" id="A0A6J7M1Q5"/>
<dbReference type="InterPro" id="IPR026022">
    <property type="entry name" value="PhoU_dom"/>
</dbReference>
<dbReference type="SUPFAM" id="SSF116726">
    <property type="entry name" value="TrkA C-terminal domain-like"/>
    <property type="match status" value="2"/>
</dbReference>
<feature type="domain" description="RCK C-terminal" evidence="2">
    <location>
        <begin position="305"/>
        <end position="392"/>
    </location>
</feature>
<evidence type="ECO:0000259" key="2">
    <source>
        <dbReference type="PROSITE" id="PS51202"/>
    </source>
</evidence>
<feature type="domain" description="RCK C-terminal" evidence="2">
    <location>
        <begin position="106"/>
        <end position="190"/>
    </location>
</feature>
<dbReference type="EMBL" id="CAEZYK010000001">
    <property type="protein sequence ID" value="CAB4711531.1"/>
    <property type="molecule type" value="Genomic_DNA"/>
</dbReference>
<evidence type="ECO:0000313" key="5">
    <source>
        <dbReference type="EMBL" id="CAB4973502.1"/>
    </source>
</evidence>